<dbReference type="AlphaFoldDB" id="E4TSW7"/>
<proteinExistence type="predicted"/>
<dbReference type="EMBL" id="CP002349">
    <property type="protein sequence ID" value="ADR22908.1"/>
    <property type="molecule type" value="Genomic_DNA"/>
</dbReference>
<dbReference type="STRING" id="643867.Ftrac_2932"/>
<protein>
    <submittedName>
        <fullName evidence="1">Uncharacterized protein</fullName>
    </submittedName>
</protein>
<gene>
    <name evidence="1" type="ordered locus">Ftrac_2932</name>
</gene>
<organism evidence="1 2">
    <name type="scientific">Marivirga tractuosa (strain ATCC 23168 / DSM 4126 / NBRC 15989 / NCIMB 1408 / VKM B-1430 / H-43)</name>
    <name type="common">Microscilla tractuosa</name>
    <name type="synonym">Flexibacter tractuosus</name>
    <dbReference type="NCBI Taxonomy" id="643867"/>
    <lineage>
        <taxon>Bacteria</taxon>
        <taxon>Pseudomonadati</taxon>
        <taxon>Bacteroidota</taxon>
        <taxon>Cytophagia</taxon>
        <taxon>Cytophagales</taxon>
        <taxon>Marivirgaceae</taxon>
        <taxon>Marivirga</taxon>
    </lineage>
</organism>
<evidence type="ECO:0000313" key="1">
    <source>
        <dbReference type="EMBL" id="ADR22908.1"/>
    </source>
</evidence>
<reference evidence="1 2" key="1">
    <citation type="journal article" date="2011" name="Stand. Genomic Sci.">
        <title>Complete genome sequence of Marivirga tractuosa type strain (H-43).</title>
        <authorList>
            <person name="Pagani I."/>
            <person name="Chertkov O."/>
            <person name="Lapidus A."/>
            <person name="Lucas S."/>
            <person name="Del Rio T.G."/>
            <person name="Tice H."/>
            <person name="Copeland A."/>
            <person name="Cheng J.F."/>
            <person name="Nolan M."/>
            <person name="Saunders E."/>
            <person name="Pitluck S."/>
            <person name="Held B."/>
            <person name="Goodwin L."/>
            <person name="Liolios K."/>
            <person name="Ovchinikova G."/>
            <person name="Ivanova N."/>
            <person name="Mavromatis K."/>
            <person name="Pati A."/>
            <person name="Chen A."/>
            <person name="Palaniappan K."/>
            <person name="Land M."/>
            <person name="Hauser L."/>
            <person name="Jeffries C.D."/>
            <person name="Detter J.C."/>
            <person name="Han C."/>
            <person name="Tapia R."/>
            <person name="Ngatchou-Djao O.D."/>
            <person name="Rohde M."/>
            <person name="Goker M."/>
            <person name="Spring S."/>
            <person name="Sikorski J."/>
            <person name="Woyke T."/>
            <person name="Bristow J."/>
            <person name="Eisen J.A."/>
            <person name="Markowitz V."/>
            <person name="Hugenholtz P."/>
            <person name="Klenk H.P."/>
            <person name="Kyrpides N.C."/>
        </authorList>
    </citation>
    <scope>NUCLEOTIDE SEQUENCE [LARGE SCALE GENOMIC DNA]</scope>
    <source>
        <strain evidence="2">ATCC 23168 / DSM 4126 / NBRC 15989 / NCIMB 1408 / VKM B-1430 / H-43</strain>
    </source>
</reference>
<dbReference type="KEGG" id="mtt:Ftrac_2932"/>
<evidence type="ECO:0000313" key="2">
    <source>
        <dbReference type="Proteomes" id="UP000008720"/>
    </source>
</evidence>
<dbReference type="Proteomes" id="UP000008720">
    <property type="component" value="Chromosome"/>
</dbReference>
<accession>E4TSW7</accession>
<sequence>MKQPFLLLNLLICFIACQSNQESKSETSEIIENLEPAPDTIIYRTSSDETIYIGNRILPQTQISDSMTISFLKNSEITTAIEVGDSIFIFLSNDMLVSEANDYFPQINDSLIQYHYSKIYDVEIDDDLPYFAYLKSKKDNLVFVKDKDTGEFTWSGVVTDTIMNFMYGIKIGTTKKTILEKFKIANANKSPDLTIILDHASIPSQIWYNSYLPELGNYQYPTTTMLLRIENDILTGILIDPWISYGRADDLFVEHLNEN</sequence>
<keyword evidence="2" id="KW-1185">Reference proteome</keyword>
<dbReference type="RefSeq" id="WP_013455051.1">
    <property type="nucleotide sequence ID" value="NC_014759.1"/>
</dbReference>
<name>E4TSW7_MARTH</name>
<dbReference type="HOGENOM" id="CLU_1072849_0_0_10"/>